<proteinExistence type="predicted"/>
<keyword evidence="3" id="KW-1185">Reference proteome</keyword>
<evidence type="ECO:0000313" key="3">
    <source>
        <dbReference type="Proteomes" id="UP001499909"/>
    </source>
</evidence>
<sequence length="180" mass="20438">MSTKTKTAPAATKTTAKPKLDLKQLQQQQMNEETSEPTESGSEDEEYKFHAHEADRIHVKLTKKENDPIKKEYVTVDKVVKLYPVEYDRMKKNGSFDEYDSVTILHDSRKGGSTKTMGVAAAGEKKEPMQPAEGLPTLQDVQMRYQQLYNEVAPADKDYHELLELIKAKDADFGKEKEAE</sequence>
<dbReference type="RefSeq" id="WP_345114448.1">
    <property type="nucleotide sequence ID" value="NZ_BAABDH010000041.1"/>
</dbReference>
<dbReference type="EMBL" id="BAABDH010000041">
    <property type="protein sequence ID" value="GAA3940489.1"/>
    <property type="molecule type" value="Genomic_DNA"/>
</dbReference>
<feature type="compositionally biased region" description="Acidic residues" evidence="1">
    <location>
        <begin position="33"/>
        <end position="46"/>
    </location>
</feature>
<comment type="caution">
    <text evidence="2">The sequence shown here is derived from an EMBL/GenBank/DDBJ whole genome shotgun (WGS) entry which is preliminary data.</text>
</comment>
<evidence type="ECO:0000313" key="2">
    <source>
        <dbReference type="EMBL" id="GAA3940489.1"/>
    </source>
</evidence>
<organism evidence="2 3">
    <name type="scientific">Hymenobacter algoricola</name>
    <dbReference type="NCBI Taxonomy" id="486267"/>
    <lineage>
        <taxon>Bacteria</taxon>
        <taxon>Pseudomonadati</taxon>
        <taxon>Bacteroidota</taxon>
        <taxon>Cytophagia</taxon>
        <taxon>Cytophagales</taxon>
        <taxon>Hymenobacteraceae</taxon>
        <taxon>Hymenobacter</taxon>
    </lineage>
</organism>
<name>A0ABP7N9C1_9BACT</name>
<feature type="region of interest" description="Disordered" evidence="1">
    <location>
        <begin position="108"/>
        <end position="132"/>
    </location>
</feature>
<accession>A0ABP7N9C1</accession>
<reference evidence="3" key="1">
    <citation type="journal article" date="2019" name="Int. J. Syst. Evol. Microbiol.">
        <title>The Global Catalogue of Microorganisms (GCM) 10K type strain sequencing project: providing services to taxonomists for standard genome sequencing and annotation.</title>
        <authorList>
            <consortium name="The Broad Institute Genomics Platform"/>
            <consortium name="The Broad Institute Genome Sequencing Center for Infectious Disease"/>
            <person name="Wu L."/>
            <person name="Ma J."/>
        </authorList>
    </citation>
    <scope>NUCLEOTIDE SEQUENCE [LARGE SCALE GENOMIC DNA]</scope>
    <source>
        <strain evidence="3">JCM 17214</strain>
    </source>
</reference>
<protein>
    <submittedName>
        <fullName evidence="2">Uncharacterized protein</fullName>
    </submittedName>
</protein>
<feature type="compositionally biased region" description="Low complexity" evidence="1">
    <location>
        <begin position="1"/>
        <end position="29"/>
    </location>
</feature>
<dbReference type="Proteomes" id="UP001499909">
    <property type="component" value="Unassembled WGS sequence"/>
</dbReference>
<evidence type="ECO:0000256" key="1">
    <source>
        <dbReference type="SAM" id="MobiDB-lite"/>
    </source>
</evidence>
<gene>
    <name evidence="2" type="ORF">GCM10022406_25610</name>
</gene>
<feature type="region of interest" description="Disordered" evidence="1">
    <location>
        <begin position="1"/>
        <end position="47"/>
    </location>
</feature>